<keyword evidence="2" id="KW-0067">ATP-binding</keyword>
<dbReference type="InterPro" id="IPR058031">
    <property type="entry name" value="AAA_lid_NorR"/>
</dbReference>
<dbReference type="InterPro" id="IPR025662">
    <property type="entry name" value="Sigma_54_int_dom_ATP-bd_1"/>
</dbReference>
<dbReference type="InterPro" id="IPR025943">
    <property type="entry name" value="Sigma_54_int_dom_ATP-bd_2"/>
</dbReference>
<dbReference type="Pfam" id="PF00158">
    <property type="entry name" value="Sigma54_activat"/>
    <property type="match status" value="1"/>
</dbReference>
<dbReference type="InterPro" id="IPR004096">
    <property type="entry name" value="V4R"/>
</dbReference>
<keyword evidence="8" id="KW-1185">Reference proteome</keyword>
<dbReference type="PROSITE" id="PS00688">
    <property type="entry name" value="SIGMA54_INTERACT_3"/>
    <property type="match status" value="1"/>
</dbReference>
<dbReference type="SMART" id="SM00989">
    <property type="entry name" value="V4R"/>
    <property type="match status" value="1"/>
</dbReference>
<dbReference type="Pfam" id="PF25601">
    <property type="entry name" value="AAA_lid_14"/>
    <property type="match status" value="1"/>
</dbReference>
<keyword evidence="1" id="KW-0547">Nucleotide-binding</keyword>
<evidence type="ECO:0000256" key="3">
    <source>
        <dbReference type="ARBA" id="ARBA00023015"/>
    </source>
</evidence>
<dbReference type="Pfam" id="PF02830">
    <property type="entry name" value="V4R"/>
    <property type="match status" value="1"/>
</dbReference>
<dbReference type="InterPro" id="IPR002078">
    <property type="entry name" value="Sigma_54_int"/>
</dbReference>
<evidence type="ECO:0000259" key="6">
    <source>
        <dbReference type="PROSITE" id="PS50045"/>
    </source>
</evidence>
<dbReference type="InterPro" id="IPR027417">
    <property type="entry name" value="P-loop_NTPase"/>
</dbReference>
<evidence type="ECO:0000256" key="4">
    <source>
        <dbReference type="ARBA" id="ARBA00023125"/>
    </source>
</evidence>
<evidence type="ECO:0000256" key="2">
    <source>
        <dbReference type="ARBA" id="ARBA00022840"/>
    </source>
</evidence>
<dbReference type="PROSITE" id="PS00676">
    <property type="entry name" value="SIGMA54_INTERACT_2"/>
    <property type="match status" value="1"/>
</dbReference>
<dbReference type="SUPFAM" id="SSF52540">
    <property type="entry name" value="P-loop containing nucleoside triphosphate hydrolases"/>
    <property type="match status" value="1"/>
</dbReference>
<keyword evidence="5" id="KW-0804">Transcription</keyword>
<dbReference type="GO" id="GO:0043565">
    <property type="term" value="F:sequence-specific DNA binding"/>
    <property type="evidence" value="ECO:0007669"/>
    <property type="project" value="InterPro"/>
</dbReference>
<dbReference type="EMBL" id="CP061081">
    <property type="protein sequence ID" value="QNT06496.1"/>
    <property type="molecule type" value="Genomic_DNA"/>
</dbReference>
<evidence type="ECO:0000256" key="5">
    <source>
        <dbReference type="ARBA" id="ARBA00023163"/>
    </source>
</evidence>
<gene>
    <name evidence="7" type="ORF">IBG28_02210</name>
</gene>
<dbReference type="PROSITE" id="PS50045">
    <property type="entry name" value="SIGMA54_INTERACT_4"/>
    <property type="match status" value="1"/>
</dbReference>
<dbReference type="Gene3D" id="3.40.50.300">
    <property type="entry name" value="P-loop containing nucleotide triphosphate hydrolases"/>
    <property type="match status" value="1"/>
</dbReference>
<sequence>MTNLQRISLADMAKENTKILLKGSSRELDGHNSPTVEDLTECLFFSPGDGRIWLEDQRMLLIHSSSFGLLRRELIDSLGLDKARDILTRTGYLSGMRDADLIRNRWPDSDPPSIFTAGTHLHGLEGVVKVETIHFEFDTEKGLYDGEFLWHHSSEDEEHIAAYGIGSSPACWMELGYAIGYVSGLVGSLVIFREVECQSMGHAVCRVIGKSAELWGDIQDDIRFLNVTANETENTTQPDPQLNEMEPNQPEDQLRMIGVSAAFTAATHSLKKVAPTNATVLFTGESGVGKELFASMLHKFSHRTGPFLAFNCAAIPENLMESELFGVEKGAFTGATLSRPGRFERANGGTLFLDEIGNLNLAGQSKLLRALQEREIERVGGISPIKVDVRVIAATNVDLRKAVEKGEFREDLFFRLNVFPIHLPPLRERKADIPLLINYFYHHFCTLHNRSPSGMTQTARRALFNYAFPGNIRELQNLMERGVISSEEGEPIDLHHLFRNEFIPDEIIYSVNNQGNLSHSKTKIEPTNSLLEHISQFVGTTDSIDIEMLERNLLQEAVDNAQGNLSEAARRVGLSRPQLAYRLKKNKQNNAEE</sequence>
<dbReference type="InterPro" id="IPR024096">
    <property type="entry name" value="NO_sig/Golgi_transp_ligand-bd"/>
</dbReference>
<dbReference type="InterPro" id="IPR009057">
    <property type="entry name" value="Homeodomain-like_sf"/>
</dbReference>
<keyword evidence="4" id="KW-0238">DNA-binding</keyword>
<dbReference type="SMART" id="SM00382">
    <property type="entry name" value="AAA"/>
    <property type="match status" value="1"/>
</dbReference>
<dbReference type="RefSeq" id="WP_111608286.1">
    <property type="nucleotide sequence ID" value="NZ_BMLJ01000017.1"/>
</dbReference>
<evidence type="ECO:0000256" key="1">
    <source>
        <dbReference type="ARBA" id="ARBA00022741"/>
    </source>
</evidence>
<dbReference type="Pfam" id="PF02954">
    <property type="entry name" value="HTH_8"/>
    <property type="match status" value="1"/>
</dbReference>
<dbReference type="PANTHER" id="PTHR32071">
    <property type="entry name" value="TRANSCRIPTIONAL REGULATORY PROTEIN"/>
    <property type="match status" value="1"/>
</dbReference>
<protein>
    <submittedName>
        <fullName evidence="7">Sigma 54-interacting transcriptional regulator</fullName>
    </submittedName>
</protein>
<organism evidence="7 8">
    <name type="scientific">Marinomonas arctica</name>
    <dbReference type="NCBI Taxonomy" id="383750"/>
    <lineage>
        <taxon>Bacteria</taxon>
        <taxon>Pseudomonadati</taxon>
        <taxon>Pseudomonadota</taxon>
        <taxon>Gammaproteobacteria</taxon>
        <taxon>Oceanospirillales</taxon>
        <taxon>Oceanospirillaceae</taxon>
        <taxon>Marinomonas</taxon>
    </lineage>
</organism>
<dbReference type="InterPro" id="IPR003593">
    <property type="entry name" value="AAA+_ATPase"/>
</dbReference>
<dbReference type="InterPro" id="IPR025944">
    <property type="entry name" value="Sigma_54_int_dom_CS"/>
</dbReference>
<reference evidence="7 8" key="1">
    <citation type="submission" date="2020-09" db="EMBL/GenBank/DDBJ databases">
        <title>Complete genome sequence of an Arctic sea ice bacterium Marinomonas arctica BSI20414.</title>
        <authorList>
            <person name="Liao L."/>
            <person name="Chen B."/>
        </authorList>
    </citation>
    <scope>NUCLEOTIDE SEQUENCE [LARGE SCALE GENOMIC DNA]</scope>
    <source>
        <strain evidence="7 8">BSI20414</strain>
    </source>
</reference>
<dbReference type="SUPFAM" id="SSF111126">
    <property type="entry name" value="Ligand-binding domain in the NO signalling and Golgi transport"/>
    <property type="match status" value="1"/>
</dbReference>
<dbReference type="Gene3D" id="1.10.8.60">
    <property type="match status" value="1"/>
</dbReference>
<dbReference type="KEGG" id="mard:IBG28_02210"/>
<dbReference type="Proteomes" id="UP000516370">
    <property type="component" value="Chromosome"/>
</dbReference>
<dbReference type="InterPro" id="IPR002197">
    <property type="entry name" value="HTH_Fis"/>
</dbReference>
<dbReference type="CDD" id="cd00009">
    <property type="entry name" value="AAA"/>
    <property type="match status" value="1"/>
</dbReference>
<name>A0A7H1J7N0_9GAMM</name>
<dbReference type="GO" id="GO:0005524">
    <property type="term" value="F:ATP binding"/>
    <property type="evidence" value="ECO:0007669"/>
    <property type="project" value="UniProtKB-KW"/>
</dbReference>
<evidence type="ECO:0000313" key="8">
    <source>
        <dbReference type="Proteomes" id="UP000516370"/>
    </source>
</evidence>
<dbReference type="AlphaFoldDB" id="A0A7H1J7N0"/>
<dbReference type="PRINTS" id="PR01590">
    <property type="entry name" value="HTHFIS"/>
</dbReference>
<dbReference type="PROSITE" id="PS00675">
    <property type="entry name" value="SIGMA54_INTERACT_1"/>
    <property type="match status" value="1"/>
</dbReference>
<dbReference type="Gene3D" id="3.30.1380.20">
    <property type="entry name" value="Trafficking protein particle complex subunit 3"/>
    <property type="match status" value="1"/>
</dbReference>
<dbReference type="Gene3D" id="1.10.10.60">
    <property type="entry name" value="Homeodomain-like"/>
    <property type="match status" value="1"/>
</dbReference>
<proteinExistence type="predicted"/>
<dbReference type="Pfam" id="PF06505">
    <property type="entry name" value="XylR_N"/>
    <property type="match status" value="1"/>
</dbReference>
<keyword evidence="3" id="KW-0805">Transcription regulation</keyword>
<feature type="domain" description="Sigma-54 factor interaction" evidence="6">
    <location>
        <begin position="256"/>
        <end position="484"/>
    </location>
</feature>
<accession>A0A7H1J7N0</accession>
<dbReference type="SUPFAM" id="SSF46689">
    <property type="entry name" value="Homeodomain-like"/>
    <property type="match status" value="1"/>
</dbReference>
<dbReference type="GO" id="GO:0006355">
    <property type="term" value="P:regulation of DNA-templated transcription"/>
    <property type="evidence" value="ECO:0007669"/>
    <property type="project" value="InterPro"/>
</dbReference>
<dbReference type="OrthoDB" id="9804019at2"/>
<evidence type="ECO:0000313" key="7">
    <source>
        <dbReference type="EMBL" id="QNT06496.1"/>
    </source>
</evidence>
<dbReference type="PANTHER" id="PTHR32071:SF113">
    <property type="entry name" value="ALGINATE BIOSYNTHESIS TRANSCRIPTIONAL REGULATORY PROTEIN ALGB"/>
    <property type="match status" value="1"/>
</dbReference>
<dbReference type="FunFam" id="3.40.50.300:FF:000006">
    <property type="entry name" value="DNA-binding transcriptional regulator NtrC"/>
    <property type="match status" value="1"/>
</dbReference>
<dbReference type="InterPro" id="IPR010523">
    <property type="entry name" value="XylR_N"/>
</dbReference>